<evidence type="ECO:0000313" key="2">
    <source>
        <dbReference type="EMBL" id="CAC5360422.1"/>
    </source>
</evidence>
<name>A0A6J8A2T4_MYTCO</name>
<keyword evidence="1" id="KW-0472">Membrane</keyword>
<dbReference type="Proteomes" id="UP000507470">
    <property type="component" value="Unassembled WGS sequence"/>
</dbReference>
<dbReference type="GO" id="GO:0005977">
    <property type="term" value="P:glycogen metabolic process"/>
    <property type="evidence" value="ECO:0007669"/>
    <property type="project" value="UniProtKB-UniPathway"/>
</dbReference>
<keyword evidence="1" id="KW-0321">Glycogen metabolism</keyword>
<reference evidence="2 3" key="1">
    <citation type="submission" date="2020-06" db="EMBL/GenBank/DDBJ databases">
        <authorList>
            <person name="Li R."/>
            <person name="Bekaert M."/>
        </authorList>
    </citation>
    <scope>NUCLEOTIDE SEQUENCE [LARGE SCALE GENOMIC DNA]</scope>
    <source>
        <strain evidence="3">wild</strain>
    </source>
</reference>
<dbReference type="AlphaFoldDB" id="A0A6J8A2T4"/>
<keyword evidence="1" id="KW-0112">Calmodulin-binding</keyword>
<dbReference type="GO" id="GO:0005964">
    <property type="term" value="C:phosphorylase kinase complex"/>
    <property type="evidence" value="ECO:0007669"/>
    <property type="project" value="TreeGrafter"/>
</dbReference>
<dbReference type="InterPro" id="IPR008734">
    <property type="entry name" value="PHK_A/B_su"/>
</dbReference>
<dbReference type="PANTHER" id="PTHR10749:SF7">
    <property type="entry name" value="PHOSPHORYLASE B KINASE REGULATORY SUBUNIT ALPHA-RELATED"/>
    <property type="match status" value="1"/>
</dbReference>
<dbReference type="EMBL" id="CACVKT020000566">
    <property type="protein sequence ID" value="CAC5360422.1"/>
    <property type="molecule type" value="Genomic_DNA"/>
</dbReference>
<keyword evidence="3" id="KW-1185">Reference proteome</keyword>
<proteinExistence type="inferred from homology"/>
<gene>
    <name evidence="2" type="ORF">MCOR_2912</name>
</gene>
<evidence type="ECO:0000313" key="3">
    <source>
        <dbReference type="Proteomes" id="UP000507470"/>
    </source>
</evidence>
<protein>
    <recommendedName>
        <fullName evidence="1">Phosphorylase b kinase regulatory subunit</fullName>
    </recommendedName>
</protein>
<organism evidence="2 3">
    <name type="scientific">Mytilus coruscus</name>
    <name type="common">Sea mussel</name>
    <dbReference type="NCBI Taxonomy" id="42192"/>
    <lineage>
        <taxon>Eukaryota</taxon>
        <taxon>Metazoa</taxon>
        <taxon>Spiralia</taxon>
        <taxon>Lophotrochozoa</taxon>
        <taxon>Mollusca</taxon>
        <taxon>Bivalvia</taxon>
        <taxon>Autobranchia</taxon>
        <taxon>Pteriomorphia</taxon>
        <taxon>Mytilida</taxon>
        <taxon>Mytiloidea</taxon>
        <taxon>Mytilidae</taxon>
        <taxon>Mytilinae</taxon>
        <taxon>Mytilus</taxon>
    </lineage>
</organism>
<sequence>MQDKLEEHGISVQTVSQVHPIHVYPARVLTQIYSLLGKNKKLGLTGRPSSEVGLLATSKLYVMNEQMLAFIPQFVDETQFYLPCDIDLRCDAFKTDVDILSVHWRMVGRPLFIMPVSSKLLDMDYKVFALKNELDYVSNNWRMIGRPTIVIPVLEESLGVLLKIANKVFLADALVLCL</sequence>
<comment type="pathway">
    <text evidence="1">Glycan biosynthesis; glycogen metabolism.</text>
</comment>
<comment type="similarity">
    <text evidence="1">Belongs to the phosphorylase b kinase regulatory chain family.</text>
</comment>
<keyword evidence="1" id="KW-0119">Carbohydrate metabolism</keyword>
<comment type="function">
    <text evidence="1">Phosphorylase b kinase catalyzes the phosphorylation of serine in certain substrates, including troponin I.</text>
</comment>
<evidence type="ECO:0000256" key="1">
    <source>
        <dbReference type="RuleBase" id="RU364123"/>
    </source>
</evidence>
<dbReference type="GO" id="GO:0005886">
    <property type="term" value="C:plasma membrane"/>
    <property type="evidence" value="ECO:0007669"/>
    <property type="project" value="UniProtKB-SubCell"/>
</dbReference>
<comment type="subcellular location">
    <subcellularLocation>
        <location evidence="1">Cell membrane</location>
        <topology evidence="1">Lipid-anchor</topology>
        <orientation evidence="1">Cytoplasmic side</orientation>
    </subcellularLocation>
</comment>
<dbReference type="GO" id="GO:0005516">
    <property type="term" value="F:calmodulin binding"/>
    <property type="evidence" value="ECO:0007669"/>
    <property type="project" value="UniProtKB-KW"/>
</dbReference>
<dbReference type="PANTHER" id="PTHR10749">
    <property type="entry name" value="PHOSPHORYLASE B KINASE REGULATORY SUBUNIT"/>
    <property type="match status" value="1"/>
</dbReference>
<dbReference type="UniPathway" id="UPA00163"/>
<keyword evidence="1" id="KW-0449">Lipoprotein</keyword>
<keyword evidence="1" id="KW-0636">Prenylation</keyword>
<accession>A0A6J8A2T4</accession>
<dbReference type="OrthoDB" id="5971574at2759"/>
<keyword evidence="1" id="KW-1003">Cell membrane</keyword>